<dbReference type="NCBIfam" id="NF033591">
    <property type="entry name" value="transpos_IS4_2"/>
    <property type="match status" value="1"/>
</dbReference>
<accession>W4S8L2</accession>
<feature type="domain" description="Transposase IS4-like" evidence="1">
    <location>
        <begin position="89"/>
        <end position="203"/>
    </location>
</feature>
<dbReference type="Pfam" id="PF01609">
    <property type="entry name" value="DDE_Tnp_1"/>
    <property type="match status" value="1"/>
</dbReference>
<dbReference type="Proteomes" id="UP000019143">
    <property type="component" value="Unassembled WGS sequence"/>
</dbReference>
<organism evidence="2 3">
    <name type="scientific">Xanthomonas arboricola pv. pruni str. MAFF 311562</name>
    <dbReference type="NCBI Taxonomy" id="1414836"/>
    <lineage>
        <taxon>Bacteria</taxon>
        <taxon>Pseudomonadati</taxon>
        <taxon>Pseudomonadota</taxon>
        <taxon>Gammaproteobacteria</taxon>
        <taxon>Lysobacterales</taxon>
        <taxon>Lysobacteraceae</taxon>
        <taxon>Xanthomonas</taxon>
    </lineage>
</organism>
<gene>
    <name evidence="2" type="ORF">XPU_4229</name>
</gene>
<dbReference type="InterPro" id="IPR012337">
    <property type="entry name" value="RNaseH-like_sf"/>
</dbReference>
<evidence type="ECO:0000313" key="2">
    <source>
        <dbReference type="EMBL" id="GAE52697.1"/>
    </source>
</evidence>
<sequence>MRASEVLQKCLSNSLSGMHALRQRSLLRAVEALLHGGRLTLIDLARAWPGATRVRAPLKACDRLLCNRRLYAERSVVERDMAHWLLRGEQPVIVIDWSDLKPDKSWCLLRAAVPVGGRTLTLLDMVVSGKQQGSPGAEKRFLQQLRALIPDDVRPILVTDAGFRTPWFRAVSAMGWDWVGRLRGRTQVKPQGAPDDAAQWIDSRRCMRWRPTVHTNCHRCRPIAVIHSIAVWCSMPRHVKDVSNATGAHPPRSRVHHQV</sequence>
<evidence type="ECO:0000259" key="1">
    <source>
        <dbReference type="Pfam" id="PF01609"/>
    </source>
</evidence>
<dbReference type="SUPFAM" id="SSF53098">
    <property type="entry name" value="Ribonuclease H-like"/>
    <property type="match status" value="1"/>
</dbReference>
<dbReference type="AlphaFoldDB" id="W4S8L2"/>
<dbReference type="GO" id="GO:0004803">
    <property type="term" value="F:transposase activity"/>
    <property type="evidence" value="ECO:0007669"/>
    <property type="project" value="InterPro"/>
</dbReference>
<evidence type="ECO:0000313" key="3">
    <source>
        <dbReference type="Proteomes" id="UP000019143"/>
    </source>
</evidence>
<dbReference type="EMBL" id="BAVB01000373">
    <property type="protein sequence ID" value="GAE52697.1"/>
    <property type="molecule type" value="Genomic_DNA"/>
</dbReference>
<comment type="caution">
    <text evidence="2">The sequence shown here is derived from an EMBL/GenBank/DDBJ whole genome shotgun (WGS) entry which is preliminary data.</text>
</comment>
<name>W4S8L2_9XANT</name>
<reference evidence="2 3" key="1">
    <citation type="submission" date="2014-01" db="EMBL/GenBank/DDBJ databases">
        <title>Genome sequence and analysis of Xanthomonas arboricola pv. pruni.</title>
        <authorList>
            <person name="Fujikawa T."/>
            <person name="Nakazono-Nagaoka E."/>
        </authorList>
    </citation>
    <scope>NUCLEOTIDE SEQUENCE [LARGE SCALE GENOMIC DNA]</scope>
    <source>
        <strain evidence="3">MAFF 311562</strain>
    </source>
</reference>
<proteinExistence type="predicted"/>
<dbReference type="InterPro" id="IPR002559">
    <property type="entry name" value="Transposase_11"/>
</dbReference>
<dbReference type="GO" id="GO:0003677">
    <property type="term" value="F:DNA binding"/>
    <property type="evidence" value="ECO:0007669"/>
    <property type="project" value="InterPro"/>
</dbReference>
<dbReference type="GO" id="GO:0006313">
    <property type="term" value="P:DNA transposition"/>
    <property type="evidence" value="ECO:0007669"/>
    <property type="project" value="InterPro"/>
</dbReference>
<dbReference type="InterPro" id="IPR047658">
    <property type="entry name" value="IS4-like_transpos"/>
</dbReference>
<dbReference type="PANTHER" id="PTHR35404">
    <property type="entry name" value="TRANSPOSASE OF TN10"/>
    <property type="match status" value="1"/>
</dbReference>
<dbReference type="PANTHER" id="PTHR35404:SF8">
    <property type="entry name" value="TRANSPOSASE OF TN10"/>
    <property type="match status" value="1"/>
</dbReference>
<protein>
    <submittedName>
        <fullName evidence="2">ISxac1 transposase</fullName>
    </submittedName>
</protein>